<dbReference type="PANTHER" id="PTHR15241:SF304">
    <property type="entry name" value="RRM DOMAIN-CONTAINING PROTEIN"/>
    <property type="match status" value="1"/>
</dbReference>
<dbReference type="PANTHER" id="PTHR15241">
    <property type="entry name" value="TRANSFORMER-2-RELATED"/>
    <property type="match status" value="1"/>
</dbReference>
<dbReference type="FunFam" id="3.30.70.330:FF:000494">
    <property type="entry name" value="28 kDa ribonucleoprotein, chloroplastic"/>
    <property type="match status" value="1"/>
</dbReference>
<dbReference type="InterPro" id="IPR000504">
    <property type="entry name" value="RRM_dom"/>
</dbReference>
<dbReference type="Gene3D" id="3.30.70.330">
    <property type="match status" value="1"/>
</dbReference>
<dbReference type="GO" id="GO:0003723">
    <property type="term" value="F:RNA binding"/>
    <property type="evidence" value="ECO:0007669"/>
    <property type="project" value="UniProtKB-UniRule"/>
</dbReference>
<name>A0A1D1VK24_RAMVA</name>
<feature type="domain" description="RRM" evidence="3">
    <location>
        <begin position="7"/>
        <end position="85"/>
    </location>
</feature>
<keyword evidence="1" id="KW-0694">RNA-binding</keyword>
<keyword evidence="5" id="KW-1185">Reference proteome</keyword>
<dbReference type="InterPro" id="IPR035979">
    <property type="entry name" value="RBD_domain_sf"/>
</dbReference>
<dbReference type="Proteomes" id="UP000186922">
    <property type="component" value="Unassembled WGS sequence"/>
</dbReference>
<dbReference type="SUPFAM" id="SSF54928">
    <property type="entry name" value="RNA-binding domain, RBD"/>
    <property type="match status" value="1"/>
</dbReference>
<gene>
    <name evidence="4" type="primary">RvY_12585-1</name>
    <name evidence="4" type="synonym">RvY_12585.1</name>
    <name evidence="4" type="ORF">RvY_12585</name>
</gene>
<dbReference type="InterPro" id="IPR012677">
    <property type="entry name" value="Nucleotide-bd_a/b_plait_sf"/>
</dbReference>
<evidence type="ECO:0000313" key="5">
    <source>
        <dbReference type="Proteomes" id="UP000186922"/>
    </source>
</evidence>
<protein>
    <recommendedName>
        <fullName evidence="3">RRM domain-containing protein</fullName>
    </recommendedName>
</protein>
<evidence type="ECO:0000256" key="1">
    <source>
        <dbReference type="PROSITE-ProRule" id="PRU00176"/>
    </source>
</evidence>
<accession>A0A1D1VK24</accession>
<dbReference type="Pfam" id="PF00076">
    <property type="entry name" value="RRM_1"/>
    <property type="match status" value="1"/>
</dbReference>
<evidence type="ECO:0000313" key="4">
    <source>
        <dbReference type="EMBL" id="GAV01960.1"/>
    </source>
</evidence>
<reference evidence="4 5" key="1">
    <citation type="journal article" date="2016" name="Nat. Commun.">
        <title>Extremotolerant tardigrade genome and improved radiotolerance of human cultured cells by tardigrade-unique protein.</title>
        <authorList>
            <person name="Hashimoto T."/>
            <person name="Horikawa D.D."/>
            <person name="Saito Y."/>
            <person name="Kuwahara H."/>
            <person name="Kozuka-Hata H."/>
            <person name="Shin-I T."/>
            <person name="Minakuchi Y."/>
            <person name="Ohishi K."/>
            <person name="Motoyama A."/>
            <person name="Aizu T."/>
            <person name="Enomoto A."/>
            <person name="Kondo K."/>
            <person name="Tanaka S."/>
            <person name="Hara Y."/>
            <person name="Koshikawa S."/>
            <person name="Sagara H."/>
            <person name="Miura T."/>
            <person name="Yokobori S."/>
            <person name="Miyagawa K."/>
            <person name="Suzuki Y."/>
            <person name="Kubo T."/>
            <person name="Oyama M."/>
            <person name="Kohara Y."/>
            <person name="Fujiyama A."/>
            <person name="Arakawa K."/>
            <person name="Katayama T."/>
            <person name="Toyoda A."/>
            <person name="Kunieda T."/>
        </authorList>
    </citation>
    <scope>NUCLEOTIDE SEQUENCE [LARGE SCALE GENOMIC DNA]</scope>
    <source>
        <strain evidence="4 5">YOKOZUNA-1</strain>
    </source>
</reference>
<dbReference type="SMART" id="SM00360">
    <property type="entry name" value="RRM"/>
    <property type="match status" value="1"/>
</dbReference>
<evidence type="ECO:0000256" key="2">
    <source>
        <dbReference type="SAM" id="MobiDB-lite"/>
    </source>
</evidence>
<comment type="caution">
    <text evidence="4">The sequence shown here is derived from an EMBL/GenBank/DDBJ whole genome shotgun (WGS) entry which is preliminary data.</text>
</comment>
<organism evidence="4 5">
    <name type="scientific">Ramazzottius varieornatus</name>
    <name type="common">Water bear</name>
    <name type="synonym">Tardigrade</name>
    <dbReference type="NCBI Taxonomy" id="947166"/>
    <lineage>
        <taxon>Eukaryota</taxon>
        <taxon>Metazoa</taxon>
        <taxon>Ecdysozoa</taxon>
        <taxon>Tardigrada</taxon>
        <taxon>Eutardigrada</taxon>
        <taxon>Parachela</taxon>
        <taxon>Hypsibioidea</taxon>
        <taxon>Ramazzottiidae</taxon>
        <taxon>Ramazzottius</taxon>
    </lineage>
</organism>
<dbReference type="AlphaFoldDB" id="A0A1D1VK24"/>
<feature type="compositionally biased region" description="Basic and acidic residues" evidence="2">
    <location>
        <begin position="84"/>
        <end position="94"/>
    </location>
</feature>
<dbReference type="OrthoDB" id="439808at2759"/>
<proteinExistence type="predicted"/>
<dbReference type="EMBL" id="BDGG01000007">
    <property type="protein sequence ID" value="GAV01960.1"/>
    <property type="molecule type" value="Genomic_DNA"/>
</dbReference>
<feature type="region of interest" description="Disordered" evidence="2">
    <location>
        <begin position="82"/>
        <end position="104"/>
    </location>
</feature>
<sequence length="104" mass="12084">MASRKIPRLFVGNVAWTVSKKELRDYFSQYGQVSMANVFFDRNTGLSRNFGFVQFASREGYLNSSKQADHFLEGNRMIVADVNSTHEDSTERRPQQKYQQPQQN</sequence>
<dbReference type="PROSITE" id="PS50102">
    <property type="entry name" value="RRM"/>
    <property type="match status" value="1"/>
</dbReference>
<evidence type="ECO:0000259" key="3">
    <source>
        <dbReference type="PROSITE" id="PS50102"/>
    </source>
</evidence>
<dbReference type="STRING" id="947166.A0A1D1VK24"/>